<gene>
    <name evidence="2" type="ordered locus">CRES_0340</name>
</gene>
<name>F8DXF8_CORRG</name>
<keyword evidence="3" id="KW-1185">Reference proteome</keyword>
<accession>F8DXF8</accession>
<organism evidence="2 3">
    <name type="scientific">Corynebacterium resistens (strain DSM 45100 / JCM 12819 / GTC 2026 / SICGH 158)</name>
    <dbReference type="NCBI Taxonomy" id="662755"/>
    <lineage>
        <taxon>Bacteria</taxon>
        <taxon>Bacillati</taxon>
        <taxon>Actinomycetota</taxon>
        <taxon>Actinomycetes</taxon>
        <taxon>Mycobacteriales</taxon>
        <taxon>Corynebacteriaceae</taxon>
        <taxon>Corynebacterium</taxon>
    </lineage>
</organism>
<evidence type="ECO:0000313" key="2">
    <source>
        <dbReference type="EMBL" id="AEI08703.1"/>
    </source>
</evidence>
<sequence length="199" mass="23320">MTIYESMSRWSERREQRRVQRWYKNRDRMANYLTTWRNWPRQKALITTYFACLACFLVIIVVQFWWEPALIAGLPVTAVLLTSWVMLRITIEGRDSAPEEVLDEYESQVINRWTRLSWNLLITVCVLTTWALIFGGTTFLSHEKDTTVLPTILSFTPGKYLYSLGYLFLTLFLAIVCLPAVGYATHFGPRKALEEDEFT</sequence>
<dbReference type="HOGENOM" id="CLU_127547_0_0_11"/>
<keyword evidence="1" id="KW-1133">Transmembrane helix</keyword>
<evidence type="ECO:0000256" key="1">
    <source>
        <dbReference type="SAM" id="Phobius"/>
    </source>
</evidence>
<dbReference type="Proteomes" id="UP000000492">
    <property type="component" value="Chromosome"/>
</dbReference>
<dbReference type="AlphaFoldDB" id="F8DXF8"/>
<dbReference type="OrthoDB" id="4410589at2"/>
<reference evidence="2 3" key="1">
    <citation type="journal article" date="2012" name="BMC Genomics">
        <title>Complete genome sequence, lifestyle, and multi-drug resistance of the human pathogen Corynebacterium resistens DSM 45100 isolated from blood samples of a leukemia patient.</title>
        <authorList>
            <person name="Schroder J."/>
            <person name="Maus I."/>
            <person name="Meyer K."/>
            <person name="Wordemann S."/>
            <person name="Blom J."/>
            <person name="Jaenicke S."/>
            <person name="Schneider J."/>
            <person name="Trost E."/>
            <person name="Tauch A."/>
        </authorList>
    </citation>
    <scope>NUCLEOTIDE SEQUENCE [LARGE SCALE GENOMIC DNA]</scope>
    <source>
        <strain evidence="3">DSM 45100 / JCM 12819 / CCUG 50093 / GTC 2026 / SICGH 158</strain>
    </source>
</reference>
<keyword evidence="1" id="KW-0472">Membrane</keyword>
<feature type="transmembrane region" description="Helical" evidence="1">
    <location>
        <begin position="44"/>
        <end position="66"/>
    </location>
</feature>
<feature type="transmembrane region" description="Helical" evidence="1">
    <location>
        <begin position="118"/>
        <end position="140"/>
    </location>
</feature>
<dbReference type="KEGG" id="crd:CRES_0340"/>
<feature type="transmembrane region" description="Helical" evidence="1">
    <location>
        <begin position="160"/>
        <end position="181"/>
    </location>
</feature>
<feature type="transmembrane region" description="Helical" evidence="1">
    <location>
        <begin position="72"/>
        <end position="91"/>
    </location>
</feature>
<dbReference type="RefSeq" id="WP_013887729.1">
    <property type="nucleotide sequence ID" value="NC_015673.1"/>
</dbReference>
<evidence type="ECO:0000313" key="3">
    <source>
        <dbReference type="Proteomes" id="UP000000492"/>
    </source>
</evidence>
<proteinExistence type="predicted"/>
<protein>
    <submittedName>
        <fullName evidence="2">Membrane protein</fullName>
    </submittedName>
</protein>
<dbReference type="EMBL" id="CP002857">
    <property type="protein sequence ID" value="AEI08703.1"/>
    <property type="molecule type" value="Genomic_DNA"/>
</dbReference>
<keyword evidence="1" id="KW-0812">Transmembrane</keyword>
<dbReference type="STRING" id="662755.CRES_0340"/>